<dbReference type="PANTHER" id="PTHR13068">
    <property type="entry name" value="CGI-12 PROTEIN-RELATED"/>
    <property type="match status" value="1"/>
</dbReference>
<keyword evidence="4" id="KW-1133">Transmembrane helix</keyword>
<feature type="transmembrane region" description="Helical" evidence="4">
    <location>
        <begin position="311"/>
        <end position="335"/>
    </location>
</feature>
<gene>
    <name evidence="5" type="ORF">KI387_001385</name>
</gene>
<evidence type="ECO:0000256" key="2">
    <source>
        <dbReference type="ARBA" id="ARBA00022472"/>
    </source>
</evidence>
<dbReference type="InterPro" id="IPR038538">
    <property type="entry name" value="MTERF_sf"/>
</dbReference>
<sequence>MAMSISDFLHCPLAFPPRVYLIVSKISIKISCNAVSTNPLSEDVQEQRQRRHNAMKTFLVKECGFTPSQLATVMSKDPTLFRTKSTERAQHALQLLRDSGFTTDQVRRTIFRHSCVLAIKVDEKLKPKIELFKTLGIVEDVGHVISKHPRILSSSLGNNLAPKIPLLIKLFGSKDNFSKAVRRAPFILLYDIRTLEKKFRDLKTFGLREHEINELVVKYPLVLAISKDKLGKNMNFLTNTARFSPSIVVTYNQFLGFSVEKRMIPRHMVFKYLTETLNAKHLTISLVTMLCICEQEFVNQACKSRNKLKPWVIAVIVVADIAGLLILSLLFLYVYRKGKINKGMESNSVNKMNSFQTPSKVFPDETFVKSGVVESGSTENSSFLESCKSDTNNIYNIPDSKLVFIDGSNFELEELLRASVELMTKGNLGTVYRAIMDNFRLGLLLQA</sequence>
<evidence type="ECO:0000256" key="1">
    <source>
        <dbReference type="ARBA" id="ARBA00007692"/>
    </source>
</evidence>
<dbReference type="PANTHER" id="PTHR13068:SF112">
    <property type="entry name" value="TRANSCRIPTION TERMINATION FACTOR 3, MITOCHONDRIAL"/>
    <property type="match status" value="1"/>
</dbReference>
<keyword evidence="6" id="KW-1185">Reference proteome</keyword>
<keyword evidence="2" id="KW-0804">Transcription</keyword>
<dbReference type="InterPro" id="IPR003690">
    <property type="entry name" value="MTERF"/>
</dbReference>
<keyword evidence="3" id="KW-0809">Transit peptide</keyword>
<accession>A0AA38GUT4</accession>
<keyword evidence="4" id="KW-0472">Membrane</keyword>
<protein>
    <recommendedName>
        <fullName evidence="7">Transcription termination factor</fullName>
    </recommendedName>
</protein>
<keyword evidence="2" id="KW-0806">Transcription termination</keyword>
<evidence type="ECO:0000313" key="6">
    <source>
        <dbReference type="Proteomes" id="UP000824469"/>
    </source>
</evidence>
<evidence type="ECO:0000256" key="3">
    <source>
        <dbReference type="ARBA" id="ARBA00022946"/>
    </source>
</evidence>
<dbReference type="EMBL" id="JAHRHJ020000001">
    <property type="protein sequence ID" value="KAH9329277.1"/>
    <property type="molecule type" value="Genomic_DNA"/>
</dbReference>
<keyword evidence="2" id="KW-0805">Transcription regulation</keyword>
<comment type="caution">
    <text evidence="5">The sequence shown here is derived from an EMBL/GenBank/DDBJ whole genome shotgun (WGS) entry which is preliminary data.</text>
</comment>
<dbReference type="AlphaFoldDB" id="A0AA38GUT4"/>
<reference evidence="5 6" key="1">
    <citation type="journal article" date="2021" name="Nat. Plants">
        <title>The Taxus genome provides insights into paclitaxel biosynthesis.</title>
        <authorList>
            <person name="Xiong X."/>
            <person name="Gou J."/>
            <person name="Liao Q."/>
            <person name="Li Y."/>
            <person name="Zhou Q."/>
            <person name="Bi G."/>
            <person name="Li C."/>
            <person name="Du R."/>
            <person name="Wang X."/>
            <person name="Sun T."/>
            <person name="Guo L."/>
            <person name="Liang H."/>
            <person name="Lu P."/>
            <person name="Wu Y."/>
            <person name="Zhang Z."/>
            <person name="Ro D.K."/>
            <person name="Shang Y."/>
            <person name="Huang S."/>
            <person name="Yan J."/>
        </authorList>
    </citation>
    <scope>NUCLEOTIDE SEQUENCE [LARGE SCALE GENOMIC DNA]</scope>
    <source>
        <strain evidence="5">Ta-2019</strain>
    </source>
</reference>
<comment type="similarity">
    <text evidence="1">Belongs to the mTERF family.</text>
</comment>
<name>A0AA38GUT4_TAXCH</name>
<keyword evidence="4" id="KW-0812">Transmembrane</keyword>
<dbReference type="GO" id="GO:0006353">
    <property type="term" value="P:DNA-templated transcription termination"/>
    <property type="evidence" value="ECO:0007669"/>
    <property type="project" value="UniProtKB-KW"/>
</dbReference>
<organism evidence="5 6">
    <name type="scientific">Taxus chinensis</name>
    <name type="common">Chinese yew</name>
    <name type="synonym">Taxus wallichiana var. chinensis</name>
    <dbReference type="NCBI Taxonomy" id="29808"/>
    <lineage>
        <taxon>Eukaryota</taxon>
        <taxon>Viridiplantae</taxon>
        <taxon>Streptophyta</taxon>
        <taxon>Embryophyta</taxon>
        <taxon>Tracheophyta</taxon>
        <taxon>Spermatophyta</taxon>
        <taxon>Pinopsida</taxon>
        <taxon>Pinidae</taxon>
        <taxon>Conifers II</taxon>
        <taxon>Cupressales</taxon>
        <taxon>Taxaceae</taxon>
        <taxon>Taxus</taxon>
    </lineage>
</organism>
<dbReference type="Gene3D" id="1.25.70.10">
    <property type="entry name" value="Transcription termination factor 3, mitochondrial"/>
    <property type="match status" value="1"/>
</dbReference>
<proteinExistence type="inferred from homology"/>
<evidence type="ECO:0000313" key="5">
    <source>
        <dbReference type="EMBL" id="KAH9329277.1"/>
    </source>
</evidence>
<dbReference type="SMART" id="SM00733">
    <property type="entry name" value="Mterf"/>
    <property type="match status" value="5"/>
</dbReference>
<dbReference type="Proteomes" id="UP000824469">
    <property type="component" value="Unassembled WGS sequence"/>
</dbReference>
<dbReference type="GO" id="GO:0003676">
    <property type="term" value="F:nucleic acid binding"/>
    <property type="evidence" value="ECO:0007669"/>
    <property type="project" value="InterPro"/>
</dbReference>
<evidence type="ECO:0000256" key="4">
    <source>
        <dbReference type="SAM" id="Phobius"/>
    </source>
</evidence>
<evidence type="ECO:0008006" key="7">
    <source>
        <dbReference type="Google" id="ProtNLM"/>
    </source>
</evidence>
<dbReference type="Pfam" id="PF02536">
    <property type="entry name" value="mTERF"/>
    <property type="match status" value="1"/>
</dbReference>